<organism evidence="2 3">
    <name type="scientific">Petrolisthes cinctipes</name>
    <name type="common">Flat porcelain crab</name>
    <dbReference type="NCBI Taxonomy" id="88211"/>
    <lineage>
        <taxon>Eukaryota</taxon>
        <taxon>Metazoa</taxon>
        <taxon>Ecdysozoa</taxon>
        <taxon>Arthropoda</taxon>
        <taxon>Crustacea</taxon>
        <taxon>Multicrustacea</taxon>
        <taxon>Malacostraca</taxon>
        <taxon>Eumalacostraca</taxon>
        <taxon>Eucarida</taxon>
        <taxon>Decapoda</taxon>
        <taxon>Pleocyemata</taxon>
        <taxon>Anomura</taxon>
        <taxon>Galatheoidea</taxon>
        <taxon>Porcellanidae</taxon>
        <taxon>Petrolisthes</taxon>
    </lineage>
</organism>
<accession>A0AAE1GMC4</accession>
<keyword evidence="3" id="KW-1185">Reference proteome</keyword>
<name>A0AAE1GMC4_PETCI</name>
<evidence type="ECO:0000313" key="3">
    <source>
        <dbReference type="Proteomes" id="UP001286313"/>
    </source>
</evidence>
<protein>
    <submittedName>
        <fullName evidence="2">Uncharacterized protein</fullName>
    </submittedName>
</protein>
<sequence>MSYKCVLPEAVHFILLGSNDDASDAGSLLSQPDEVEEKEQVEEKRENDELSTHATPKLNSLQPLPLTPIATTSRCLPRNNCKTPLGISSCLVGFILKKPLLKLSIL</sequence>
<feature type="region of interest" description="Disordered" evidence="1">
    <location>
        <begin position="19"/>
        <end position="65"/>
    </location>
</feature>
<feature type="compositionally biased region" description="Polar residues" evidence="1">
    <location>
        <begin position="52"/>
        <end position="62"/>
    </location>
</feature>
<feature type="compositionally biased region" description="Basic and acidic residues" evidence="1">
    <location>
        <begin position="41"/>
        <end position="51"/>
    </location>
</feature>
<proteinExistence type="predicted"/>
<gene>
    <name evidence="2" type="ORF">Pcinc_001701</name>
</gene>
<dbReference type="AlphaFoldDB" id="A0AAE1GMC4"/>
<evidence type="ECO:0000256" key="1">
    <source>
        <dbReference type="SAM" id="MobiDB-lite"/>
    </source>
</evidence>
<comment type="caution">
    <text evidence="2">The sequence shown here is derived from an EMBL/GenBank/DDBJ whole genome shotgun (WGS) entry which is preliminary data.</text>
</comment>
<reference evidence="2" key="1">
    <citation type="submission" date="2023-10" db="EMBL/GenBank/DDBJ databases">
        <title>Genome assemblies of two species of porcelain crab, Petrolisthes cinctipes and Petrolisthes manimaculis (Anomura: Porcellanidae).</title>
        <authorList>
            <person name="Angst P."/>
        </authorList>
    </citation>
    <scope>NUCLEOTIDE SEQUENCE</scope>
    <source>
        <strain evidence="2">PB745_01</strain>
        <tissue evidence="2">Gill</tissue>
    </source>
</reference>
<dbReference type="Proteomes" id="UP001286313">
    <property type="component" value="Unassembled WGS sequence"/>
</dbReference>
<evidence type="ECO:0000313" key="2">
    <source>
        <dbReference type="EMBL" id="KAK3894545.1"/>
    </source>
</evidence>
<dbReference type="EMBL" id="JAWQEG010000106">
    <property type="protein sequence ID" value="KAK3894545.1"/>
    <property type="molecule type" value="Genomic_DNA"/>
</dbReference>